<dbReference type="InterPro" id="IPR013968">
    <property type="entry name" value="PKS_KR"/>
</dbReference>
<dbReference type="InterPro" id="IPR016039">
    <property type="entry name" value="Thiolase-like"/>
</dbReference>
<evidence type="ECO:0000256" key="10">
    <source>
        <dbReference type="PROSITE-ProRule" id="PRU01363"/>
    </source>
</evidence>
<feature type="domain" description="PKS/mFAS DH" evidence="14">
    <location>
        <begin position="964"/>
        <end position="1264"/>
    </location>
</feature>
<keyword evidence="1" id="KW-0596">Phosphopantetheine</keyword>
<dbReference type="PROSITE" id="PS00012">
    <property type="entry name" value="PHOSPHOPANTETHEINE"/>
    <property type="match status" value="1"/>
</dbReference>
<name>A0A6A5W0F9_9PLEO</name>
<dbReference type="Gene3D" id="3.40.47.10">
    <property type="match status" value="1"/>
</dbReference>
<reference evidence="15" key="1">
    <citation type="journal article" date="2020" name="Stud. Mycol.">
        <title>101 Dothideomycetes genomes: a test case for predicting lifestyles and emergence of pathogens.</title>
        <authorList>
            <person name="Haridas S."/>
            <person name="Albert R."/>
            <person name="Binder M."/>
            <person name="Bloem J."/>
            <person name="Labutti K."/>
            <person name="Salamov A."/>
            <person name="Andreopoulos B."/>
            <person name="Baker S."/>
            <person name="Barry K."/>
            <person name="Bills G."/>
            <person name="Bluhm B."/>
            <person name="Cannon C."/>
            <person name="Castanera R."/>
            <person name="Culley D."/>
            <person name="Daum C."/>
            <person name="Ezra D."/>
            <person name="Gonzalez J."/>
            <person name="Henrissat B."/>
            <person name="Kuo A."/>
            <person name="Liang C."/>
            <person name="Lipzen A."/>
            <person name="Lutzoni F."/>
            <person name="Magnuson J."/>
            <person name="Mondo S."/>
            <person name="Nolan M."/>
            <person name="Ohm R."/>
            <person name="Pangilinan J."/>
            <person name="Park H.-J."/>
            <person name="Ramirez L."/>
            <person name="Alfaro M."/>
            <person name="Sun H."/>
            <person name="Tritt A."/>
            <person name="Yoshinaga Y."/>
            <person name="Zwiers L.-H."/>
            <person name="Turgeon B."/>
            <person name="Goodwin S."/>
            <person name="Spatafora J."/>
            <person name="Crous P."/>
            <person name="Grigoriev I."/>
        </authorList>
    </citation>
    <scope>NUCLEOTIDE SEQUENCE</scope>
    <source>
        <strain evidence="15">CBS 123094</strain>
    </source>
</reference>
<dbReference type="CDD" id="cd00833">
    <property type="entry name" value="PKS"/>
    <property type="match status" value="1"/>
</dbReference>
<dbReference type="Pfam" id="PF08659">
    <property type="entry name" value="KR"/>
    <property type="match status" value="1"/>
</dbReference>
<dbReference type="GO" id="GO:0032259">
    <property type="term" value="P:methylation"/>
    <property type="evidence" value="ECO:0007669"/>
    <property type="project" value="UniProtKB-KW"/>
</dbReference>
<dbReference type="Pfam" id="PF21089">
    <property type="entry name" value="PKS_DH_N"/>
    <property type="match status" value="1"/>
</dbReference>
<dbReference type="InterPro" id="IPR036736">
    <property type="entry name" value="ACP-like_sf"/>
</dbReference>
<dbReference type="PROSITE" id="PS52019">
    <property type="entry name" value="PKS_MFAS_DH"/>
    <property type="match status" value="1"/>
</dbReference>
<dbReference type="PROSITE" id="PS00455">
    <property type="entry name" value="AMP_BINDING"/>
    <property type="match status" value="1"/>
</dbReference>
<dbReference type="Gene3D" id="3.40.366.10">
    <property type="entry name" value="Malonyl-Coenzyme A Acyl Carrier Protein, domain 2"/>
    <property type="match status" value="1"/>
</dbReference>
<evidence type="ECO:0000256" key="3">
    <source>
        <dbReference type="ARBA" id="ARBA00022598"/>
    </source>
</evidence>
<sequence>MVNSEVRGEDIAIVGSGCRFPGHATSPSKLWDILRDPHVLAETIPKDRFSGEGFYHPDGQYHGHFNVKEGYFLAGEGVHCRFDAFFFGMNPAEAMCLDPQCRLLLEVVYEAMEAAGLTIKALQGSDTAMYTGQMVADYDQILARDTDHSLGIYHASGTSHAILSNRISYFFDWHGPSMTIDTACSSSLVALHQAVQQLRTGQSRVAVAAGTNMILDPKCFISLASLNMLSPDGRCRMWDADAKGYARGEGVAAVILKTVKAALEDGDDIECIIRETATGQDGRTQGITSPNPAAQTSLIRQTYAQAGLDLSNPVNRPQFFECHGTGTLAGDAAEAQAITTALFPTSERQDCPEDSTVLRQKLWVGSIKSIIGHTEGTAGIAGVLKAALALKNSTVPPNLLFENLNPRIKPFYKNVKVSTRATPWPTLPKGEPRRASVNSFGFGGANVHAILESYEPTIAEEKKDTMEAVFTPFVFSALSEASLRATLARYQEYLKKDGAEISLRDLSYTLRSRRSVFQFTTAITASDVGGLVSAIDGVLQEDTTSTKKPSIRRVHRENDTEDHNGPSILGIFTGQGAQWVGMGSALIQNSKAARQTISRLENRLSNLPPADRPAWSLSEELLKDASSSRMSEATISQPLCTAVQILQVDLLRAAAVKLAAVVGHSSGEIGAAYASGFLTAEDAICVAYYRGLHSRLAGHDGMIGSMMAVGTSVEDAQDLCNEPEVQGRVSVAAINSSVSITLSGDQDAIEELKVILDDEKKFARALKVDKAYHSHHMKPCTDAYIASLASLGIKEVEQDVEENSTPTWFSSVFAGEDMRTRRDAIPITYWNDNMVNPVLFQQAMRAAQRSIGQFALAIEIGPHPALQGPVLQTVQDLSMDGLPYTSLFRRGISAVESVADCFGYIWSYFGGDGVNLESHDTFVSGKASKNRVVKGLPTYAWDHGEFWNESRCAKAFRLRPGPLHELLGHMTPDSNEQDLRWRHVLKPSEIPWLIGHKLQDQIVFPAAGYVATALEAAMAVCNYKHVSASLVEVFDIEFGRALVFDDSSSTVEVIVSMADIKRVDPDGIEAQFRYHGSDGEGDAALNLFSHGRIRISIGEAFDGALPAKRPTPPNLINIPAEDFYSASRDLEYQWAGPFIGLNKLKRKLGYVEGYIEVSEPTEMLLHPAVIDVAFQGVMLAYSYPDDGQLWSIHVPGRVGHLSINPALCKIHAAKEPLRFVATHYPDTQNMTGNTELYAGDLSVENAILQIEDMDCVPLARAAPHDDREIFATIEWGLAEPDAGVLPLDFNAGLVEQHKLIPHLERLTAYYMRKIQKEIPMDHAVRSQGPHTHLLRYVNEVVGASGQNGGKSFLSRAWENDTLKQLASASEKLNETIDMQLLHAVATSIMESPQITSTMDVGVDEQLLRRFHKDASVLRIYQEQLVGVMKQLVHRNPGANVLQIGTGTGAAAQAILAEVSSSFASYTITDVPSEHFEHIKTEISAHQNQVVFNTLDIGLDPVGQGFLEQSFDVVVAFLALRAKPNLRESLRNVRRLLKPGCSMIVVEMLPTVSPAHGFMFGALPRWWDGVPEDQSTMPVLDLTEWDSLLRETGFSGCDTTTAGSFDENGSGDLALFVTQAMDEKTSFLRNPLSTAFMGLFQPKSLIEDLIILGGKTLKTTRSAKLAPYKSFRDMDMNPNTTALSLAQIDSTVFQTLNDADWESLKAMLMSTGVLLWVTQGRRAQNPYAAMMVGLLRSIIREVPTLNYRMLGFEDVGEMTAHSLAASLLQFSGEYKFLKDGELHTSVENDIVIAKGGQAIIPRLAMNEDLNRRYNSYRRGISRLANHRTENICMVSDSDKLSYQLVEEPFHSCGSNDGNLIRLEVTASLLSAIRVGTSTYLFPLWGREIKSGDLRFGLSVVNSSIVNLSKDSSIVVKVEPENEAEMFSLNILDILASNILRDLSAGDSILLYEPDARIEWQADYTHPTRLSTGRHTPFNSHECDTTSTPHQHICFCGSSDVIKRRFNGGKNRFPFAIPLSAREYQHIVCHDILATFEIPSSLFSVMNWAECEEVSVQIHPITHRIAFSHDKTYWLAGLSGGLGLALCEWMVRHGARHFVISSRNPQIHPDWLQEMGNLGATVKIASCDLTVKERVVSLHREVCETMPAIAGVCQGSMVLVDTAIRDMTRENFLDGTRPKIEGSIHLDDLFLEDTLEFFVFFSSVVSAIGRPGQANYSAANMFMASLAEQRRQKGLAASVIHIGAIYGVGYAAQSERMIYSRAAFRSWGLVPTSERDFYEMFTEAVVAGLSDRSGQSGRNKSRKTIEILNGLCTIDTHTTDRPVWESEPFMSHFVRHSSNTGQAISTSQSKVPVKTQLAEAINRDQVYSIIQEALLPKLYSLFQIDPLTVDKETMSAMRLVEIGIDSLLAVDIRGWFVKTLEVNIPVLKILSGVPIRDLILMAVETIPERLTPGLTRLQNEDINRIDNADLAAEDNIARGTRAEPRLTQTYDKGPSVSSDAGSDETLVPLAKSPSSVFQKTLRLSFSQEMFWFVWEFLKDRTSLNHTAWARISGTLRIPDLKRAFEIVGQRHEILRTSIIEKDGKPAQFIMSTSSLELEVRSIVNEEEVRSSVDYLQDKHVYDVAHRHTVRVILLSMSSNEHFLVGGLHPLVADGISFQSLLKVVQQLYTTGPGRSERLAASHLRQYSEYSEKQHVDFAAGAMDADLRFWTEEFSWLPPPLPILTLSSLTSRPDLTVYENIRARFSISLNTKTQLHAVCRRYRITPFHFYLATFRALLLRFSPAGDGEDLVVGIGDANRLEDEMIDVIGPFVNFLPLRLQAEGSTKFTDLLQHTREKVYSAMAHSQVPFRVLLNELGVSRSSTYTSLFQCFVNYRQGMQRMTPFNAPTGEKAALHAVNIGLPKVAYDVTLEMVDYADGECTQEILMRKDMYNQADVNRLAESYERLITSFIEDPTSPLNHPDVYKQEEIIDVIKFTRGPSWSSQWPETVVHRIDEIAKMEPNETAIWLGKTRTSYVELQTHVNAIASSLSDASVAVGSTVAVMMEPNAAFIASLLGVIHAGAVYLPLELSWPWPRLATIVADCQPSAILVDEDSMRFVDNLQQPGVRFINISRVDMNAKPPPILARARDAAALLYTSGSSGAPKGIYVKHEGLRNWVEHATKICDIGTKEVVLQQTTPTFDISLIQMLTALCRGGSLCLIPREQRGDAQVITSVMSSRGVTLTCATPSEYSIWLQFSIPEVPSSLTAWRTAFSIGEPIPPALMGQISSAGLANLSFYNLYGPTEASLAATAMLVPASLDKGPIAAGPPLPNYSVYVLDEELRLVPADVQGEIYIGGAGVGLGYHNRPQQTARMFVPNVFATPEDKALGWDIMHRTGDLGRWREDGVLLIEGRIDTQIKIRGLRIDLSEIEHAIMDAAQGAVREVVVTPRELPSGQSTVLVAHAMFDDAADVGSTTSTIRCRLSERLPQYMCPGIIIGMERLPRTSAAKLDRRSLATLPLDLEIANLVSSQTEKSSEPQTALTPTETQLRDIWTQILDSRLKIVASTDFFHVGGSSMLLLELQKRIVEVFGIRMPLVAMFRVSTLNSMAEWLDHGARGNADDQNIDWKEETSLPSTLLDLDLLKKLTMPFPPSTTPGLTVILTGATGKLGRGILDSVLADARIDRVHCIGVRNAQKMQGVMATLGNKAAKVMFHEGDLALPRLGLSKEEASTLFATTDIVIHNGSDMSYLKTYATLCAVNLQSTKALVEMCALYGSGKHIPFHYVSTVSVGNVATWGSSSSSNTSSGTPASDGFVLHPVSVAEYEPPPIASISDIAKTAHGYITTKWASEVFLECLHRRYPNWPVVIHRPSLISREQEDTSSNVSSSLEFVENMRQYAALLNAIPTMPFSKTGGRLSISGSFDVVSVQGVVEGMAKSLFEQNREGLTFLHHLGGVELRLGDVRSWLPKDGNEGSVGELELGEWTQRAVELGMHPTMESLLQEIGLAKGRLIIPQNSLV</sequence>
<dbReference type="InterPro" id="IPR013217">
    <property type="entry name" value="Methyltransf_12"/>
</dbReference>
<dbReference type="GO" id="GO:0016874">
    <property type="term" value="F:ligase activity"/>
    <property type="evidence" value="ECO:0007669"/>
    <property type="project" value="UniProtKB-KW"/>
</dbReference>
<dbReference type="Gene3D" id="3.30.559.10">
    <property type="entry name" value="Chloramphenicol acetyltransferase-like domain"/>
    <property type="match status" value="1"/>
</dbReference>
<dbReference type="CDD" id="cd02440">
    <property type="entry name" value="AdoMet_MTases"/>
    <property type="match status" value="1"/>
</dbReference>
<dbReference type="InterPro" id="IPR020806">
    <property type="entry name" value="PKS_PP-bd"/>
</dbReference>
<dbReference type="SUPFAM" id="SSF52151">
    <property type="entry name" value="FabD/lysophospholipase-like"/>
    <property type="match status" value="1"/>
</dbReference>
<feature type="compositionally biased region" description="Polar residues" evidence="11">
    <location>
        <begin position="2484"/>
        <end position="2498"/>
    </location>
</feature>
<protein>
    <submittedName>
        <fullName evidence="15">Uncharacterized protein</fullName>
    </submittedName>
</protein>
<dbReference type="Pfam" id="PF16197">
    <property type="entry name" value="KAsynt_C_assoc"/>
    <property type="match status" value="1"/>
</dbReference>
<dbReference type="PANTHER" id="PTHR43775">
    <property type="entry name" value="FATTY ACID SYNTHASE"/>
    <property type="match status" value="1"/>
</dbReference>
<organism evidence="15 16">
    <name type="scientific">Amniculicola lignicola CBS 123094</name>
    <dbReference type="NCBI Taxonomy" id="1392246"/>
    <lineage>
        <taxon>Eukaryota</taxon>
        <taxon>Fungi</taxon>
        <taxon>Dikarya</taxon>
        <taxon>Ascomycota</taxon>
        <taxon>Pezizomycotina</taxon>
        <taxon>Dothideomycetes</taxon>
        <taxon>Pleosporomycetidae</taxon>
        <taxon>Pleosporales</taxon>
        <taxon>Amniculicolaceae</taxon>
        <taxon>Amniculicola</taxon>
    </lineage>
</organism>
<dbReference type="SUPFAM" id="SSF53335">
    <property type="entry name" value="S-adenosyl-L-methionine-dependent methyltransferases"/>
    <property type="match status" value="1"/>
</dbReference>
<dbReference type="InterPro" id="IPR014043">
    <property type="entry name" value="Acyl_transferase_dom"/>
</dbReference>
<dbReference type="Gene3D" id="3.40.50.720">
    <property type="entry name" value="NAD(P)-binding Rossmann-like Domain"/>
    <property type="match status" value="2"/>
</dbReference>
<evidence type="ECO:0000256" key="11">
    <source>
        <dbReference type="SAM" id="MobiDB-lite"/>
    </source>
</evidence>
<gene>
    <name evidence="15" type="ORF">P154DRAFT_581615</name>
</gene>
<evidence type="ECO:0000256" key="7">
    <source>
        <dbReference type="ARBA" id="ARBA00023268"/>
    </source>
</evidence>
<evidence type="ECO:0000256" key="9">
    <source>
        <dbReference type="ARBA" id="ARBA00029454"/>
    </source>
</evidence>
<keyword evidence="7" id="KW-0511">Multifunctional enzyme</keyword>
<dbReference type="InterPro" id="IPR050091">
    <property type="entry name" value="PKS_NRPS_Biosynth_Enz"/>
</dbReference>
<dbReference type="InterPro" id="IPR032821">
    <property type="entry name" value="PKS_assoc"/>
</dbReference>
<dbReference type="PROSITE" id="PS50075">
    <property type="entry name" value="CARRIER"/>
    <property type="match status" value="1"/>
</dbReference>
<proteinExistence type="inferred from homology"/>
<dbReference type="InterPro" id="IPR049552">
    <property type="entry name" value="PKS_DH_N"/>
</dbReference>
<dbReference type="Gene3D" id="3.40.50.12780">
    <property type="entry name" value="N-terminal domain of ligase-like"/>
    <property type="match status" value="1"/>
</dbReference>
<evidence type="ECO:0000256" key="5">
    <source>
        <dbReference type="ARBA" id="ARBA00022679"/>
    </source>
</evidence>
<dbReference type="Pfam" id="PF02801">
    <property type="entry name" value="Ketoacyl-synt_C"/>
    <property type="match status" value="1"/>
</dbReference>
<feature type="domain" description="Ketosynthase family 3 (KS3)" evidence="13">
    <location>
        <begin position="8"/>
        <end position="453"/>
    </location>
</feature>
<dbReference type="SUPFAM" id="SSF47336">
    <property type="entry name" value="ACP-like"/>
    <property type="match status" value="1"/>
</dbReference>
<dbReference type="InterPro" id="IPR000873">
    <property type="entry name" value="AMP-dep_synth/lig_dom"/>
</dbReference>
<dbReference type="InterPro" id="IPR001242">
    <property type="entry name" value="Condensation_dom"/>
</dbReference>
<dbReference type="InterPro" id="IPR020845">
    <property type="entry name" value="AMP-binding_CS"/>
</dbReference>
<evidence type="ECO:0000313" key="15">
    <source>
        <dbReference type="EMBL" id="KAF1994667.1"/>
    </source>
</evidence>
<dbReference type="SUPFAM" id="SSF53901">
    <property type="entry name" value="Thiolase-like"/>
    <property type="match status" value="1"/>
</dbReference>
<dbReference type="GO" id="GO:0006633">
    <property type="term" value="P:fatty acid biosynthetic process"/>
    <property type="evidence" value="ECO:0007669"/>
    <property type="project" value="InterPro"/>
</dbReference>
<dbReference type="SMART" id="SM00825">
    <property type="entry name" value="PKS_KS"/>
    <property type="match status" value="1"/>
</dbReference>
<dbReference type="InterPro" id="IPR006162">
    <property type="entry name" value="Ppantetheine_attach_site"/>
</dbReference>
<dbReference type="InterPro" id="IPR014030">
    <property type="entry name" value="Ketoacyl_synth_N"/>
</dbReference>
<dbReference type="InterPro" id="IPR018201">
    <property type="entry name" value="Ketoacyl_synth_AS"/>
</dbReference>
<dbReference type="Pfam" id="PF07993">
    <property type="entry name" value="NAD_binding_4"/>
    <property type="match status" value="1"/>
</dbReference>
<dbReference type="InterPro" id="IPR036291">
    <property type="entry name" value="NAD(P)-bd_dom_sf"/>
</dbReference>
<dbReference type="InterPro" id="IPR014031">
    <property type="entry name" value="Ketoacyl_synth_C"/>
</dbReference>
<dbReference type="GO" id="GO:0008168">
    <property type="term" value="F:methyltransferase activity"/>
    <property type="evidence" value="ECO:0007669"/>
    <property type="project" value="UniProtKB-KW"/>
</dbReference>
<dbReference type="SMART" id="SM00822">
    <property type="entry name" value="PKS_KR"/>
    <property type="match status" value="1"/>
</dbReference>
<dbReference type="SUPFAM" id="SSF56801">
    <property type="entry name" value="Acetyl-CoA synthetase-like"/>
    <property type="match status" value="1"/>
</dbReference>
<dbReference type="Pfam" id="PF00550">
    <property type="entry name" value="PP-binding"/>
    <property type="match status" value="1"/>
</dbReference>
<dbReference type="PANTHER" id="PTHR43775:SF20">
    <property type="entry name" value="HYBRID PKS-NRPS SYNTHETASE APDA"/>
    <property type="match status" value="1"/>
</dbReference>
<keyword evidence="6" id="KW-0677">Repeat</keyword>
<dbReference type="Gene3D" id="1.10.1200.10">
    <property type="entry name" value="ACP-like"/>
    <property type="match status" value="1"/>
</dbReference>
<dbReference type="InterPro" id="IPR020807">
    <property type="entry name" value="PKS_DH"/>
</dbReference>
<keyword evidence="16" id="KW-1185">Reference proteome</keyword>
<feature type="region of interest" description="Disordered" evidence="11">
    <location>
        <begin position="2479"/>
        <end position="2502"/>
    </location>
</feature>
<feature type="region of interest" description="Disordered" evidence="11">
    <location>
        <begin position="544"/>
        <end position="566"/>
    </location>
</feature>
<dbReference type="GO" id="GO:0009403">
    <property type="term" value="P:toxin biosynthetic process"/>
    <property type="evidence" value="ECO:0007669"/>
    <property type="project" value="UniProtKB-ARBA"/>
</dbReference>
<dbReference type="OrthoDB" id="329835at2759"/>
<dbReference type="GO" id="GO:0004315">
    <property type="term" value="F:3-oxoacyl-[acyl-carrier-protein] synthase activity"/>
    <property type="evidence" value="ECO:0007669"/>
    <property type="project" value="InterPro"/>
</dbReference>
<dbReference type="SUPFAM" id="SSF51735">
    <property type="entry name" value="NAD(P)-binding Rossmann-fold domains"/>
    <property type="match status" value="2"/>
</dbReference>
<dbReference type="InterPro" id="IPR042104">
    <property type="entry name" value="PKS_dehydratase_sf"/>
</dbReference>
<dbReference type="Pfam" id="PF08242">
    <property type="entry name" value="Methyltransf_12"/>
    <property type="match status" value="1"/>
</dbReference>
<feature type="region of interest" description="C-terminal hotdog fold" evidence="10">
    <location>
        <begin position="1115"/>
        <end position="1264"/>
    </location>
</feature>
<dbReference type="SMART" id="SM00827">
    <property type="entry name" value="PKS_AT"/>
    <property type="match status" value="1"/>
</dbReference>
<dbReference type="NCBIfam" id="TIGR01733">
    <property type="entry name" value="AA-adenyl-dom"/>
    <property type="match status" value="1"/>
</dbReference>
<dbReference type="Pfam" id="PF14765">
    <property type="entry name" value="PS-DH"/>
    <property type="match status" value="1"/>
</dbReference>
<feature type="domain" description="Carrier" evidence="12">
    <location>
        <begin position="3516"/>
        <end position="3592"/>
    </location>
</feature>
<evidence type="ECO:0000256" key="8">
    <source>
        <dbReference type="ARBA" id="ARBA00029443"/>
    </source>
</evidence>
<dbReference type="InterPro" id="IPR042099">
    <property type="entry name" value="ANL_N_sf"/>
</dbReference>
<dbReference type="SUPFAM" id="SSF52777">
    <property type="entry name" value="CoA-dependent acyltransferases"/>
    <property type="match status" value="2"/>
</dbReference>
<dbReference type="InterPro" id="IPR013120">
    <property type="entry name" value="FAR_NAD-bd"/>
</dbReference>
<dbReference type="Pfam" id="PF00668">
    <property type="entry name" value="Condensation"/>
    <property type="match status" value="1"/>
</dbReference>
<evidence type="ECO:0000259" key="12">
    <source>
        <dbReference type="PROSITE" id="PS50075"/>
    </source>
</evidence>
<dbReference type="InterPro" id="IPR020841">
    <property type="entry name" value="PKS_Beta-ketoAc_synthase_dom"/>
</dbReference>
<keyword evidence="2" id="KW-0597">Phosphoprotein</keyword>
<dbReference type="SMART" id="SM00826">
    <property type="entry name" value="PKS_DH"/>
    <property type="match status" value="1"/>
</dbReference>
<dbReference type="EMBL" id="ML977654">
    <property type="protein sequence ID" value="KAF1994667.1"/>
    <property type="molecule type" value="Genomic_DNA"/>
</dbReference>
<dbReference type="Gene3D" id="3.30.300.30">
    <property type="match status" value="1"/>
</dbReference>
<keyword evidence="3" id="KW-0436">Ligase</keyword>
<dbReference type="CDD" id="cd05930">
    <property type="entry name" value="A_NRPS"/>
    <property type="match status" value="1"/>
</dbReference>
<evidence type="ECO:0000256" key="6">
    <source>
        <dbReference type="ARBA" id="ARBA00022737"/>
    </source>
</evidence>
<dbReference type="InterPro" id="IPR049900">
    <property type="entry name" value="PKS_mFAS_DH"/>
</dbReference>
<keyword evidence="5" id="KW-0808">Transferase</keyword>
<dbReference type="Gene3D" id="3.10.129.110">
    <property type="entry name" value="Polyketide synthase dehydratase"/>
    <property type="match status" value="1"/>
</dbReference>
<evidence type="ECO:0000256" key="1">
    <source>
        <dbReference type="ARBA" id="ARBA00022450"/>
    </source>
</evidence>
<dbReference type="Gene3D" id="3.40.50.150">
    <property type="entry name" value="Vaccinia Virus protein VP39"/>
    <property type="match status" value="1"/>
</dbReference>
<dbReference type="PROSITE" id="PS52004">
    <property type="entry name" value="KS3_2"/>
    <property type="match status" value="1"/>
</dbReference>
<dbReference type="InterPro" id="IPR023213">
    <property type="entry name" value="CAT-like_dom_sf"/>
</dbReference>
<dbReference type="Pfam" id="PF23297">
    <property type="entry name" value="ACP_SdgA_C"/>
    <property type="match status" value="1"/>
</dbReference>
<dbReference type="InterPro" id="IPR045851">
    <property type="entry name" value="AMP-bd_C_sf"/>
</dbReference>
<comment type="similarity">
    <text evidence="9">Belongs to the NRP synthetase family.</text>
</comment>
<dbReference type="Pfam" id="PF00501">
    <property type="entry name" value="AMP-binding"/>
    <property type="match status" value="1"/>
</dbReference>
<dbReference type="Pfam" id="PF00109">
    <property type="entry name" value="ketoacyl-synt"/>
    <property type="match status" value="1"/>
</dbReference>
<dbReference type="Proteomes" id="UP000799779">
    <property type="component" value="Unassembled WGS sequence"/>
</dbReference>
<dbReference type="GO" id="GO:0031177">
    <property type="term" value="F:phosphopantetheine binding"/>
    <property type="evidence" value="ECO:0007669"/>
    <property type="project" value="InterPro"/>
</dbReference>
<dbReference type="InterPro" id="IPR016035">
    <property type="entry name" value="Acyl_Trfase/lysoPLipase"/>
</dbReference>
<feature type="active site" description="Proton donor; for dehydratase activity" evidence="10">
    <location>
        <position position="1171"/>
    </location>
</feature>
<evidence type="ECO:0000259" key="14">
    <source>
        <dbReference type="PROSITE" id="PS52019"/>
    </source>
</evidence>
<evidence type="ECO:0000313" key="16">
    <source>
        <dbReference type="Proteomes" id="UP000799779"/>
    </source>
</evidence>
<dbReference type="InterPro" id="IPR016036">
    <property type="entry name" value="Malonyl_transacylase_ACP-bd"/>
</dbReference>
<dbReference type="CDD" id="cd19532">
    <property type="entry name" value="C_PKS-NRPS"/>
    <property type="match status" value="1"/>
</dbReference>
<dbReference type="PROSITE" id="PS00606">
    <property type="entry name" value="KS3_1"/>
    <property type="match status" value="1"/>
</dbReference>
<dbReference type="InterPro" id="IPR029063">
    <property type="entry name" value="SAM-dependent_MTases_sf"/>
</dbReference>
<dbReference type="InterPro" id="IPR010071">
    <property type="entry name" value="AA_adenyl_dom"/>
</dbReference>
<comment type="similarity">
    <text evidence="8">In the C-terminal section; belongs to the NRP synthetase family.</text>
</comment>
<dbReference type="Pfam" id="PF00698">
    <property type="entry name" value="Acyl_transf_1"/>
    <property type="match status" value="1"/>
</dbReference>
<dbReference type="SMART" id="SM00823">
    <property type="entry name" value="PKS_PP"/>
    <property type="match status" value="2"/>
</dbReference>
<dbReference type="Gene3D" id="3.30.559.30">
    <property type="entry name" value="Nonribosomal peptide synthetase, condensation domain"/>
    <property type="match status" value="1"/>
</dbReference>
<dbReference type="InterPro" id="IPR057326">
    <property type="entry name" value="KR_dom"/>
</dbReference>
<evidence type="ECO:0000256" key="2">
    <source>
        <dbReference type="ARBA" id="ARBA00022553"/>
    </source>
</evidence>
<dbReference type="InterPro" id="IPR001227">
    <property type="entry name" value="Ac_transferase_dom_sf"/>
</dbReference>
<dbReference type="InterPro" id="IPR009081">
    <property type="entry name" value="PP-bd_ACP"/>
</dbReference>
<keyword evidence="4" id="KW-0489">Methyltransferase</keyword>
<dbReference type="InterPro" id="IPR049551">
    <property type="entry name" value="PKS_DH_C"/>
</dbReference>
<dbReference type="GO" id="GO:0004312">
    <property type="term" value="F:fatty acid synthase activity"/>
    <property type="evidence" value="ECO:0007669"/>
    <property type="project" value="TreeGrafter"/>
</dbReference>
<feature type="active site" description="Proton acceptor; for dehydratase activity" evidence="10">
    <location>
        <position position="996"/>
    </location>
</feature>
<accession>A0A6A5W0F9</accession>
<evidence type="ECO:0000256" key="4">
    <source>
        <dbReference type="ARBA" id="ARBA00022603"/>
    </source>
</evidence>
<dbReference type="SUPFAM" id="SSF55048">
    <property type="entry name" value="Probable ACP-binding domain of malonyl-CoA ACP transacylase"/>
    <property type="match status" value="1"/>
</dbReference>
<evidence type="ECO:0000259" key="13">
    <source>
        <dbReference type="PROSITE" id="PS52004"/>
    </source>
</evidence>
<feature type="region of interest" description="N-terminal hotdog fold" evidence="10">
    <location>
        <begin position="964"/>
        <end position="1100"/>
    </location>
</feature>